<evidence type="ECO:0000256" key="4">
    <source>
        <dbReference type="ARBA" id="ARBA00022737"/>
    </source>
</evidence>
<dbReference type="PANTHER" id="PTHR43687:SF6">
    <property type="entry name" value="L-ASPARTATE SEMIALDEHYDE SULFURTRANSFERASE IRON-SULFUR SUBUNIT"/>
    <property type="match status" value="1"/>
</dbReference>
<keyword evidence="6 8" id="KW-0408">Iron</keyword>
<evidence type="ECO:0000256" key="5">
    <source>
        <dbReference type="ARBA" id="ARBA00022982"/>
    </source>
</evidence>
<evidence type="ECO:0000313" key="10">
    <source>
        <dbReference type="EMBL" id="OUM21539.1"/>
    </source>
</evidence>
<dbReference type="Gene3D" id="3.30.70.20">
    <property type="match status" value="1"/>
</dbReference>
<dbReference type="OrthoDB" id="9807879at2"/>
<gene>
    <name evidence="10" type="ORF">CBW42_02965</name>
</gene>
<keyword evidence="1 8" id="KW-0813">Transport</keyword>
<evidence type="ECO:0000256" key="2">
    <source>
        <dbReference type="ARBA" id="ARBA00022485"/>
    </source>
</evidence>
<proteinExistence type="predicted"/>
<dbReference type="InterPro" id="IPR017896">
    <property type="entry name" value="4Fe4S_Fe-S-bd"/>
</dbReference>
<dbReference type="Proteomes" id="UP000194903">
    <property type="component" value="Unassembled WGS sequence"/>
</dbReference>
<evidence type="ECO:0000256" key="6">
    <source>
        <dbReference type="ARBA" id="ARBA00023004"/>
    </source>
</evidence>
<keyword evidence="4" id="KW-0677">Repeat</keyword>
<dbReference type="SUPFAM" id="SSF54862">
    <property type="entry name" value="4Fe-4S ferredoxins"/>
    <property type="match status" value="1"/>
</dbReference>
<feature type="domain" description="4Fe-4S ferredoxin-type" evidence="9">
    <location>
        <begin position="1"/>
        <end position="30"/>
    </location>
</feature>
<keyword evidence="5 8" id="KW-0249">Electron transport</keyword>
<dbReference type="GO" id="GO:0005506">
    <property type="term" value="F:iron ion binding"/>
    <property type="evidence" value="ECO:0007669"/>
    <property type="project" value="UniProtKB-UniRule"/>
</dbReference>
<evidence type="ECO:0000256" key="3">
    <source>
        <dbReference type="ARBA" id="ARBA00022723"/>
    </source>
</evidence>
<dbReference type="AlphaFoldDB" id="A0A252F6Z5"/>
<dbReference type="InterPro" id="IPR001080">
    <property type="entry name" value="3Fe4S_ferredoxin"/>
</dbReference>
<dbReference type="PROSITE" id="PS00198">
    <property type="entry name" value="4FE4S_FER_1"/>
    <property type="match status" value="2"/>
</dbReference>
<dbReference type="GO" id="GO:0009055">
    <property type="term" value="F:electron transfer activity"/>
    <property type="evidence" value="ECO:0007669"/>
    <property type="project" value="UniProtKB-UniRule"/>
</dbReference>
<dbReference type="InterPro" id="IPR050572">
    <property type="entry name" value="Fe-S_Ferredoxin"/>
</dbReference>
<dbReference type="Pfam" id="PF14697">
    <property type="entry name" value="Fer4_21"/>
    <property type="match status" value="1"/>
</dbReference>
<evidence type="ECO:0000256" key="8">
    <source>
        <dbReference type="RuleBase" id="RU368020"/>
    </source>
</evidence>
<dbReference type="EMBL" id="NHOC01000002">
    <property type="protein sequence ID" value="OUM21539.1"/>
    <property type="molecule type" value="Genomic_DNA"/>
</dbReference>
<keyword evidence="3 8" id="KW-0479">Metal-binding</keyword>
<feature type="domain" description="4Fe-4S ferredoxin-type" evidence="9">
    <location>
        <begin position="31"/>
        <end position="60"/>
    </location>
</feature>
<keyword evidence="11" id="KW-1185">Reference proteome</keyword>
<organism evidence="10 11">
    <name type="scientific">Butyricicoccus porcorum</name>
    <dbReference type="NCBI Taxonomy" id="1945634"/>
    <lineage>
        <taxon>Bacteria</taxon>
        <taxon>Bacillati</taxon>
        <taxon>Bacillota</taxon>
        <taxon>Clostridia</taxon>
        <taxon>Eubacteriales</taxon>
        <taxon>Butyricicoccaceae</taxon>
        <taxon>Butyricicoccus</taxon>
    </lineage>
</organism>
<dbReference type="GO" id="GO:0051539">
    <property type="term" value="F:4 iron, 4 sulfur cluster binding"/>
    <property type="evidence" value="ECO:0007669"/>
    <property type="project" value="UniProtKB-KW"/>
</dbReference>
<keyword evidence="2" id="KW-0004">4Fe-4S</keyword>
<dbReference type="InterPro" id="IPR017900">
    <property type="entry name" value="4Fe4S_Fe_S_CS"/>
</dbReference>
<sequence length="103" mass="11412">MSIHIDRNTCIGCGRCANICPGTLFCMTDGRASLRYPEECWGCVSCVKECPVHAISLYLGADIGGMGSRMTVRREDSLLHWTVARPDHTTETITVDTRDANKY</sequence>
<accession>A0A252F6Z5</accession>
<comment type="function">
    <text evidence="8">Ferredoxins are iron-sulfur proteins that transfer electrons in a wide variety of metabolic reactions.</text>
</comment>
<name>A0A252F6Z5_9FIRM</name>
<dbReference type="PROSITE" id="PS51379">
    <property type="entry name" value="4FE4S_FER_2"/>
    <property type="match status" value="2"/>
</dbReference>
<comment type="caution">
    <text evidence="10">The sequence shown here is derived from an EMBL/GenBank/DDBJ whole genome shotgun (WGS) entry which is preliminary data.</text>
</comment>
<evidence type="ECO:0000256" key="7">
    <source>
        <dbReference type="ARBA" id="ARBA00023014"/>
    </source>
</evidence>
<reference evidence="10 11" key="1">
    <citation type="submission" date="2017-05" db="EMBL/GenBank/DDBJ databases">
        <title>Butyricicoccus porcorum sp. nov. a butyrate-producing bacterium from the swine intestinal tract.</title>
        <authorList>
            <person name="Trachsel J."/>
            <person name="Humphrey S."/>
            <person name="Allen H.K."/>
        </authorList>
    </citation>
    <scope>NUCLEOTIDE SEQUENCE [LARGE SCALE GENOMIC DNA]</scope>
    <source>
        <strain evidence="10">BB10</strain>
    </source>
</reference>
<protein>
    <recommendedName>
        <fullName evidence="8">Ferredoxin</fullName>
    </recommendedName>
</protein>
<dbReference type="PANTHER" id="PTHR43687">
    <property type="entry name" value="ADENYLYLSULFATE REDUCTASE, BETA SUBUNIT"/>
    <property type="match status" value="1"/>
</dbReference>
<evidence type="ECO:0000256" key="1">
    <source>
        <dbReference type="ARBA" id="ARBA00022448"/>
    </source>
</evidence>
<evidence type="ECO:0000313" key="11">
    <source>
        <dbReference type="Proteomes" id="UP000194903"/>
    </source>
</evidence>
<evidence type="ECO:0000259" key="9">
    <source>
        <dbReference type="PROSITE" id="PS51379"/>
    </source>
</evidence>
<dbReference type="RefSeq" id="WP_087017582.1">
    <property type="nucleotide sequence ID" value="NZ_NHOC01000002.1"/>
</dbReference>
<keyword evidence="7 8" id="KW-0411">Iron-sulfur</keyword>
<dbReference type="PRINTS" id="PR00352">
    <property type="entry name" value="3FE4SFRDOXIN"/>
</dbReference>